<feature type="domain" description="ABC transporter" evidence="8">
    <location>
        <begin position="2"/>
        <end position="244"/>
    </location>
</feature>
<name>A0A1L1PG46_HYDIT</name>
<keyword evidence="10" id="KW-1185">Reference proteome</keyword>
<dbReference type="GO" id="GO:0016887">
    <property type="term" value="F:ATP hydrolysis activity"/>
    <property type="evidence" value="ECO:0007669"/>
    <property type="project" value="InterPro"/>
</dbReference>
<evidence type="ECO:0000256" key="5">
    <source>
        <dbReference type="ARBA" id="ARBA00022967"/>
    </source>
</evidence>
<dbReference type="Gene3D" id="3.40.50.300">
    <property type="entry name" value="P-loop containing nucleotide triphosphate hydrolases"/>
    <property type="match status" value="1"/>
</dbReference>
<dbReference type="InterPro" id="IPR003439">
    <property type="entry name" value="ABC_transporter-like_ATP-bd"/>
</dbReference>
<evidence type="ECO:0000313" key="10">
    <source>
        <dbReference type="Proteomes" id="UP000028878"/>
    </source>
</evidence>
<dbReference type="InterPro" id="IPR012693">
    <property type="entry name" value="ABC_transpr_PhnC"/>
</dbReference>
<dbReference type="GO" id="GO:0005524">
    <property type="term" value="F:ATP binding"/>
    <property type="evidence" value="ECO:0007669"/>
    <property type="project" value="UniProtKB-KW"/>
</dbReference>
<evidence type="ECO:0000259" key="8">
    <source>
        <dbReference type="PROSITE" id="PS50893"/>
    </source>
</evidence>
<sequence length="270" mass="29640">MIKIRGLTKRYGDFDALKGIDLDVAPGEFLVVLGPSGAGKSTLLRCINRLCEPTQGEIHVDGQAVTSDRASLRRARRQVAMIFQHYNVVPRLSVLKNVLTGRLGAMPSVLSWLQVFPRRDIAIARECLRRVELEEKAELRTDTLSGGQKQRVGIARALAQQPRIILADEPVASLDPKTSRTVLQYLKQASRELGITVVCNLHQIEYAREFGERIVGVSGGRIVFEGGPDQLTEEVLHRIYPGLDEGAAKNASPARAAQPAPLHNLALEDA</sequence>
<dbReference type="InterPro" id="IPR017871">
    <property type="entry name" value="ABC_transporter-like_CS"/>
</dbReference>
<dbReference type="SUPFAM" id="SSF52540">
    <property type="entry name" value="P-loop containing nucleoside triphosphate hydrolases"/>
    <property type="match status" value="1"/>
</dbReference>
<dbReference type="Proteomes" id="UP000028878">
    <property type="component" value="Unassembled WGS sequence"/>
</dbReference>
<keyword evidence="5" id="KW-1278">Translocase</keyword>
<dbReference type="PANTHER" id="PTHR43166:SF6">
    <property type="entry name" value="PHOSPHONATES IMPORT ATP-BINDING PROTEIN PHNC"/>
    <property type="match status" value="1"/>
</dbReference>
<dbReference type="GO" id="GO:0015416">
    <property type="term" value="F:ABC-type phosphonate transporter activity"/>
    <property type="evidence" value="ECO:0007669"/>
    <property type="project" value="InterPro"/>
</dbReference>
<dbReference type="PROSITE" id="PS00211">
    <property type="entry name" value="ABC_TRANSPORTER_1"/>
    <property type="match status" value="1"/>
</dbReference>
<feature type="region of interest" description="Disordered" evidence="7">
    <location>
        <begin position="250"/>
        <end position="270"/>
    </location>
</feature>
<dbReference type="AlphaFoldDB" id="A0A1L1PG46"/>
<evidence type="ECO:0000256" key="1">
    <source>
        <dbReference type="ARBA" id="ARBA00022448"/>
    </source>
</evidence>
<dbReference type="EMBL" id="CCAE010000034">
    <property type="protein sequence ID" value="CDN89042.1"/>
    <property type="molecule type" value="Genomic_DNA"/>
</dbReference>
<dbReference type="PANTHER" id="PTHR43166">
    <property type="entry name" value="AMINO ACID IMPORT ATP-BINDING PROTEIN"/>
    <property type="match status" value="1"/>
</dbReference>
<dbReference type="InterPro" id="IPR050086">
    <property type="entry name" value="MetN_ABC_transporter-like"/>
</dbReference>
<reference evidence="10" key="1">
    <citation type="submission" date="2014-11" db="EMBL/GenBank/DDBJ databases">
        <title>Draft genome sequence of Hydrogenophaga intermedia S1.</title>
        <authorList>
            <person name="Gan H.M."/>
            <person name="Chew T.H."/>
            <person name="Stolz A."/>
        </authorList>
    </citation>
    <scope>NUCLEOTIDE SEQUENCE [LARGE SCALE GENOMIC DNA]</scope>
    <source>
        <strain evidence="10">S1</strain>
    </source>
</reference>
<keyword evidence="6" id="KW-0472">Membrane</keyword>
<dbReference type="Pfam" id="PF00005">
    <property type="entry name" value="ABC_tran"/>
    <property type="match status" value="1"/>
</dbReference>
<evidence type="ECO:0000256" key="2">
    <source>
        <dbReference type="ARBA" id="ARBA00022475"/>
    </source>
</evidence>
<evidence type="ECO:0000313" key="9">
    <source>
        <dbReference type="EMBL" id="CDN89042.1"/>
    </source>
</evidence>
<evidence type="ECO:0000256" key="3">
    <source>
        <dbReference type="ARBA" id="ARBA00022741"/>
    </source>
</evidence>
<evidence type="ECO:0000256" key="7">
    <source>
        <dbReference type="SAM" id="MobiDB-lite"/>
    </source>
</evidence>
<keyword evidence="4" id="KW-0067">ATP-binding</keyword>
<dbReference type="NCBIfam" id="TIGR02315">
    <property type="entry name" value="ABC_phnC"/>
    <property type="match status" value="1"/>
</dbReference>
<dbReference type="InterPro" id="IPR027417">
    <property type="entry name" value="P-loop_NTPase"/>
</dbReference>
<dbReference type="CDD" id="cd03256">
    <property type="entry name" value="ABC_PhnC_transporter"/>
    <property type="match status" value="1"/>
</dbReference>
<evidence type="ECO:0000256" key="4">
    <source>
        <dbReference type="ARBA" id="ARBA00022840"/>
    </source>
</evidence>
<dbReference type="InterPro" id="IPR003593">
    <property type="entry name" value="AAA+_ATPase"/>
</dbReference>
<gene>
    <name evidence="9" type="ORF">BN948_03479</name>
</gene>
<proteinExistence type="predicted"/>
<accession>A0A1L1PG46</accession>
<protein>
    <submittedName>
        <fullName evidence="9">Phosphonate ABC transporter, ATPase subunit</fullName>
    </submittedName>
</protein>
<organism evidence="9 10">
    <name type="scientific">Hydrogenophaga intermedia</name>
    <dbReference type="NCBI Taxonomy" id="65786"/>
    <lineage>
        <taxon>Bacteria</taxon>
        <taxon>Pseudomonadati</taxon>
        <taxon>Pseudomonadota</taxon>
        <taxon>Betaproteobacteria</taxon>
        <taxon>Burkholderiales</taxon>
        <taxon>Comamonadaceae</taxon>
        <taxon>Hydrogenophaga</taxon>
    </lineage>
</organism>
<dbReference type="GO" id="GO:0016020">
    <property type="term" value="C:membrane"/>
    <property type="evidence" value="ECO:0007669"/>
    <property type="project" value="InterPro"/>
</dbReference>
<keyword evidence="1" id="KW-0813">Transport</keyword>
<keyword evidence="3" id="KW-0547">Nucleotide-binding</keyword>
<evidence type="ECO:0000256" key="6">
    <source>
        <dbReference type="ARBA" id="ARBA00023136"/>
    </source>
</evidence>
<dbReference type="PROSITE" id="PS50893">
    <property type="entry name" value="ABC_TRANSPORTER_2"/>
    <property type="match status" value="1"/>
</dbReference>
<dbReference type="RefSeq" id="WP_035622895.1">
    <property type="nucleotide sequence ID" value="NZ_CCAE010000034.1"/>
</dbReference>
<dbReference type="SMART" id="SM00382">
    <property type="entry name" value="AAA"/>
    <property type="match status" value="1"/>
</dbReference>
<keyword evidence="2" id="KW-1003">Cell membrane</keyword>